<dbReference type="EMBL" id="JADPUN010000066">
    <property type="protein sequence ID" value="MBF9128257.1"/>
    <property type="molecule type" value="Genomic_DNA"/>
</dbReference>
<reference evidence="1 2" key="1">
    <citation type="submission" date="2020-11" db="EMBL/GenBank/DDBJ databases">
        <title>A novel isolate from a Black sea contaminated sediment with potential to produce alkanes: Plantactinospora alkalitolerans sp. nov.</title>
        <authorList>
            <person name="Carro L."/>
            <person name="Veyisoglu A."/>
            <person name="Guven K."/>
            <person name="Schumann P."/>
            <person name="Klenk H.-P."/>
            <person name="Sahin N."/>
        </authorList>
    </citation>
    <scope>NUCLEOTIDE SEQUENCE [LARGE SCALE GENOMIC DNA]</scope>
    <source>
        <strain evidence="1 2">S1510</strain>
    </source>
</reference>
<dbReference type="Proteomes" id="UP000638560">
    <property type="component" value="Unassembled WGS sequence"/>
</dbReference>
<dbReference type="RefSeq" id="WP_196199915.1">
    <property type="nucleotide sequence ID" value="NZ_JADPUN010000066.1"/>
</dbReference>
<gene>
    <name evidence="1" type="ORF">I0C86_04495</name>
</gene>
<evidence type="ECO:0000313" key="1">
    <source>
        <dbReference type="EMBL" id="MBF9128257.1"/>
    </source>
</evidence>
<organism evidence="1 2">
    <name type="scientific">Plantactinospora alkalitolerans</name>
    <dbReference type="NCBI Taxonomy" id="2789879"/>
    <lineage>
        <taxon>Bacteria</taxon>
        <taxon>Bacillati</taxon>
        <taxon>Actinomycetota</taxon>
        <taxon>Actinomycetes</taxon>
        <taxon>Micromonosporales</taxon>
        <taxon>Micromonosporaceae</taxon>
        <taxon>Plantactinospora</taxon>
    </lineage>
</organism>
<protein>
    <submittedName>
        <fullName evidence="1">Tetratricopeptide repeat protein</fullName>
    </submittedName>
</protein>
<accession>A0ABS0GPY5</accession>
<keyword evidence="2" id="KW-1185">Reference proteome</keyword>
<sequence>MAVIWWDNGARAAALEVLELLVDANPYSVEGLTTLAEYRFESGRFDDAEILAERALAVDPDAPAALFVLGLVCEARGDGAGAADWFERLRALAVDAEDRDWMMEALINHRMAGRHPEMILWYEETATADTATAPVPLPEPEPVPPTLPAGGAARPVIDGEPTGRLAAIKAKLELLKRLEAEHGFGIHVEEPATLEHIPELPYGVVEVFSLFRRLEGACLRIEQPIEINSRTAWLTRRRDPHDPLGNPLRIGCVRRRTRLSNPDIEDGSPILLDAETGRAFAIDPDDYVFHYKHPYEHVEIEYLGADAVAFCDDYLLGEKYPWLVKSVVGADVRTDRIRKGRYKDELADTWMRLLVSAGLVP</sequence>
<proteinExistence type="predicted"/>
<dbReference type="SUPFAM" id="SSF48452">
    <property type="entry name" value="TPR-like"/>
    <property type="match status" value="1"/>
</dbReference>
<dbReference type="Gene3D" id="1.25.40.10">
    <property type="entry name" value="Tetratricopeptide repeat domain"/>
    <property type="match status" value="1"/>
</dbReference>
<dbReference type="Pfam" id="PF13432">
    <property type="entry name" value="TPR_16"/>
    <property type="match status" value="1"/>
</dbReference>
<evidence type="ECO:0000313" key="2">
    <source>
        <dbReference type="Proteomes" id="UP000638560"/>
    </source>
</evidence>
<dbReference type="InterPro" id="IPR011990">
    <property type="entry name" value="TPR-like_helical_dom_sf"/>
</dbReference>
<comment type="caution">
    <text evidence="1">The sequence shown here is derived from an EMBL/GenBank/DDBJ whole genome shotgun (WGS) entry which is preliminary data.</text>
</comment>
<name>A0ABS0GPY5_9ACTN</name>